<evidence type="ECO:0000256" key="1">
    <source>
        <dbReference type="SAM" id="MobiDB-lite"/>
    </source>
</evidence>
<feature type="compositionally biased region" description="Low complexity" evidence="1">
    <location>
        <begin position="269"/>
        <end position="281"/>
    </location>
</feature>
<accession>A0ABQ0G8P5</accession>
<keyword evidence="2" id="KW-1133">Transmembrane helix</keyword>
<keyword evidence="3" id="KW-0732">Signal</keyword>
<comment type="caution">
    <text evidence="4">The sequence shown here is derived from an EMBL/GenBank/DDBJ whole genome shotgun (WGS) entry which is preliminary data.</text>
</comment>
<keyword evidence="5" id="KW-1185">Reference proteome</keyword>
<feature type="chain" id="PRO_5046966800" evidence="3">
    <location>
        <begin position="20"/>
        <end position="429"/>
    </location>
</feature>
<gene>
    <name evidence="4" type="ORF">MFIFM68171_04347</name>
</gene>
<dbReference type="Proteomes" id="UP001628179">
    <property type="component" value="Unassembled WGS sequence"/>
</dbReference>
<feature type="region of interest" description="Disordered" evidence="1">
    <location>
        <begin position="327"/>
        <end position="429"/>
    </location>
</feature>
<feature type="signal peptide" evidence="3">
    <location>
        <begin position="1"/>
        <end position="19"/>
    </location>
</feature>
<feature type="compositionally biased region" description="Basic and acidic residues" evidence="1">
    <location>
        <begin position="416"/>
        <end position="429"/>
    </location>
</feature>
<organism evidence="4 5">
    <name type="scientific">Madurella fahalii</name>
    <dbReference type="NCBI Taxonomy" id="1157608"/>
    <lineage>
        <taxon>Eukaryota</taxon>
        <taxon>Fungi</taxon>
        <taxon>Dikarya</taxon>
        <taxon>Ascomycota</taxon>
        <taxon>Pezizomycotina</taxon>
        <taxon>Sordariomycetes</taxon>
        <taxon>Sordariomycetidae</taxon>
        <taxon>Sordariales</taxon>
        <taxon>Sordariales incertae sedis</taxon>
        <taxon>Madurella</taxon>
    </lineage>
</organism>
<proteinExistence type="predicted"/>
<dbReference type="EMBL" id="BAAFSV010000002">
    <property type="protein sequence ID" value="GAB1314137.1"/>
    <property type="molecule type" value="Genomic_DNA"/>
</dbReference>
<feature type="region of interest" description="Disordered" evidence="1">
    <location>
        <begin position="268"/>
        <end position="301"/>
    </location>
</feature>
<reference evidence="4 5" key="1">
    <citation type="submission" date="2024-09" db="EMBL/GenBank/DDBJ databases">
        <title>Itraconazole resistance in Madurella fahalii resulting from another homologue of gene encoding cytochrome P450 14-alpha sterol demethylase (CYP51).</title>
        <authorList>
            <person name="Yoshioka I."/>
            <person name="Fahal A.H."/>
            <person name="Kaneko S."/>
            <person name="Yaguchi T."/>
        </authorList>
    </citation>
    <scope>NUCLEOTIDE SEQUENCE [LARGE SCALE GENOMIC DNA]</scope>
    <source>
        <strain evidence="4 5">IFM 68171</strain>
    </source>
</reference>
<evidence type="ECO:0000256" key="3">
    <source>
        <dbReference type="SAM" id="SignalP"/>
    </source>
</evidence>
<feature type="region of interest" description="Disordered" evidence="1">
    <location>
        <begin position="181"/>
        <end position="229"/>
    </location>
</feature>
<feature type="compositionally biased region" description="Pro residues" evidence="1">
    <location>
        <begin position="282"/>
        <end position="296"/>
    </location>
</feature>
<evidence type="ECO:0000256" key="2">
    <source>
        <dbReference type="SAM" id="Phobius"/>
    </source>
</evidence>
<evidence type="ECO:0000313" key="5">
    <source>
        <dbReference type="Proteomes" id="UP001628179"/>
    </source>
</evidence>
<keyword evidence="2" id="KW-0472">Membrane</keyword>
<evidence type="ECO:0000313" key="4">
    <source>
        <dbReference type="EMBL" id="GAB1314137.1"/>
    </source>
</evidence>
<feature type="transmembrane region" description="Helical" evidence="2">
    <location>
        <begin position="232"/>
        <end position="257"/>
    </location>
</feature>
<sequence length="429" mass="45339">MRNVFGCVALGCALGLVGGKALKWSNKEPRWEPPRETLAYMLSLGSEPLIPTPAPRMPVPRELLARDSTDNTCAYITGDFTSPLYCATSARCVYNEYNSHIGCCDDGMTDCPIWTTCFDSTDSELFSTDNGYTLWCGQERYPHCITHKYQDDVMIGYTVLGCAVAAGTGKVWLTPTTTMDISSDTSTSSTSFNSDSTTDSGSSSTAPTSSDLPPPVQDSSSSSSSPSSNMPIGAIVGGVVGGLAAIALIILGTWALIRHNNNERKKAAEAAAIAAVQQQSPHQPPPPAPAPAPSPMDPRMSQMTQVPVQGYYGPNKVASGQYSIAASSPTMTSFSPPHSPPPPSAGYPMSEGGSPSPPPPQQMYQGYGGVPPSQPQPGQQFHQGFHQHQHQKMPVPAPGQQQGGYGGGYPQAIELPLERGDGEVRELQG</sequence>
<feature type="compositionally biased region" description="Low complexity" evidence="1">
    <location>
        <begin position="327"/>
        <end position="336"/>
    </location>
</feature>
<dbReference type="RefSeq" id="XP_070915868.1">
    <property type="nucleotide sequence ID" value="XM_071059767.1"/>
</dbReference>
<protein>
    <submittedName>
        <fullName evidence="4">Carcinoembryonic antigen-related cell adhesion molecule 1</fullName>
    </submittedName>
</protein>
<dbReference type="GeneID" id="98175090"/>
<keyword evidence="2" id="KW-0812">Transmembrane</keyword>
<name>A0ABQ0G8P5_9PEZI</name>